<evidence type="ECO:0000256" key="4">
    <source>
        <dbReference type="PROSITE-ProRule" id="PRU00169"/>
    </source>
</evidence>
<dbReference type="InterPro" id="IPR011006">
    <property type="entry name" value="CheY-like_superfamily"/>
</dbReference>
<gene>
    <name evidence="7" type="ORF">ABVV53_02775</name>
</gene>
<evidence type="ECO:0000313" key="7">
    <source>
        <dbReference type="EMBL" id="MET1754393.1"/>
    </source>
</evidence>
<evidence type="ECO:0000256" key="1">
    <source>
        <dbReference type="ARBA" id="ARBA00023015"/>
    </source>
</evidence>
<dbReference type="SUPFAM" id="SSF46894">
    <property type="entry name" value="C-terminal effector domain of the bipartite response regulators"/>
    <property type="match status" value="1"/>
</dbReference>
<protein>
    <submittedName>
        <fullName evidence="7">Response regulator</fullName>
    </submittedName>
</protein>
<dbReference type="PROSITE" id="PS50043">
    <property type="entry name" value="HTH_LUXR_2"/>
    <property type="match status" value="1"/>
</dbReference>
<name>A0ABV2CXU2_9SPHN</name>
<evidence type="ECO:0000256" key="2">
    <source>
        <dbReference type="ARBA" id="ARBA00023125"/>
    </source>
</evidence>
<evidence type="ECO:0000259" key="5">
    <source>
        <dbReference type="PROSITE" id="PS50043"/>
    </source>
</evidence>
<dbReference type="InterPro" id="IPR036388">
    <property type="entry name" value="WH-like_DNA-bd_sf"/>
</dbReference>
<dbReference type="Gene3D" id="1.10.10.10">
    <property type="entry name" value="Winged helix-like DNA-binding domain superfamily/Winged helix DNA-binding domain"/>
    <property type="match status" value="1"/>
</dbReference>
<dbReference type="Proteomes" id="UP001548713">
    <property type="component" value="Unassembled WGS sequence"/>
</dbReference>
<dbReference type="SUPFAM" id="SSF52172">
    <property type="entry name" value="CheY-like"/>
    <property type="match status" value="1"/>
</dbReference>
<organism evidence="7 8">
    <name type="scientific">Novosphingobium kalidii</name>
    <dbReference type="NCBI Taxonomy" id="3230299"/>
    <lineage>
        <taxon>Bacteria</taxon>
        <taxon>Pseudomonadati</taxon>
        <taxon>Pseudomonadota</taxon>
        <taxon>Alphaproteobacteria</taxon>
        <taxon>Sphingomonadales</taxon>
        <taxon>Sphingomonadaceae</taxon>
        <taxon>Novosphingobium</taxon>
    </lineage>
</organism>
<feature type="modified residue" description="4-aspartylphosphate" evidence="4">
    <location>
        <position position="55"/>
    </location>
</feature>
<evidence type="ECO:0000313" key="8">
    <source>
        <dbReference type="Proteomes" id="UP001548713"/>
    </source>
</evidence>
<dbReference type="Pfam" id="PF00196">
    <property type="entry name" value="GerE"/>
    <property type="match status" value="1"/>
</dbReference>
<dbReference type="PROSITE" id="PS50110">
    <property type="entry name" value="RESPONSE_REGULATORY"/>
    <property type="match status" value="1"/>
</dbReference>
<dbReference type="InterPro" id="IPR000792">
    <property type="entry name" value="Tscrpt_reg_LuxR_C"/>
</dbReference>
<dbReference type="PANTHER" id="PTHR44688">
    <property type="entry name" value="DNA-BINDING TRANSCRIPTIONAL ACTIVATOR DEVR_DOSR"/>
    <property type="match status" value="1"/>
</dbReference>
<reference evidence="7 8" key="1">
    <citation type="submission" date="2024-07" db="EMBL/GenBank/DDBJ databases">
        <title>Novosphingobium kalidii RD2P27.</title>
        <authorList>
            <person name="Sun J.-Q."/>
        </authorList>
    </citation>
    <scope>NUCLEOTIDE SEQUENCE [LARGE SCALE GENOMIC DNA]</scope>
    <source>
        <strain evidence="7 8">RD2P27</strain>
    </source>
</reference>
<dbReference type="Gene3D" id="3.40.50.2300">
    <property type="match status" value="1"/>
</dbReference>
<keyword evidence="3" id="KW-0804">Transcription</keyword>
<keyword evidence="8" id="KW-1185">Reference proteome</keyword>
<dbReference type="InterPro" id="IPR001789">
    <property type="entry name" value="Sig_transdc_resp-reg_receiver"/>
</dbReference>
<dbReference type="CDD" id="cd06170">
    <property type="entry name" value="LuxR_C_like"/>
    <property type="match status" value="1"/>
</dbReference>
<keyword evidence="4" id="KW-0597">Phosphoprotein</keyword>
<dbReference type="SMART" id="SM00448">
    <property type="entry name" value="REC"/>
    <property type="match status" value="1"/>
</dbReference>
<dbReference type="PRINTS" id="PR00038">
    <property type="entry name" value="HTHLUXR"/>
</dbReference>
<feature type="domain" description="HTH luxR-type" evidence="5">
    <location>
        <begin position="134"/>
        <end position="199"/>
    </location>
</feature>
<keyword evidence="2" id="KW-0238">DNA-binding</keyword>
<dbReference type="InterPro" id="IPR016032">
    <property type="entry name" value="Sig_transdc_resp-reg_C-effctor"/>
</dbReference>
<comment type="caution">
    <text evidence="7">The sequence shown here is derived from an EMBL/GenBank/DDBJ whole genome shotgun (WGS) entry which is preliminary data.</text>
</comment>
<proteinExistence type="predicted"/>
<feature type="domain" description="Response regulatory" evidence="6">
    <location>
        <begin position="5"/>
        <end position="118"/>
    </location>
</feature>
<dbReference type="PANTHER" id="PTHR44688:SF16">
    <property type="entry name" value="DNA-BINDING TRANSCRIPTIONAL ACTIVATOR DEVR_DOSR"/>
    <property type="match status" value="1"/>
</dbReference>
<dbReference type="SMART" id="SM00421">
    <property type="entry name" value="HTH_LUXR"/>
    <property type="match status" value="1"/>
</dbReference>
<dbReference type="EMBL" id="JBEWLY010000007">
    <property type="protein sequence ID" value="MET1754393.1"/>
    <property type="molecule type" value="Genomic_DNA"/>
</dbReference>
<dbReference type="RefSeq" id="WP_353982797.1">
    <property type="nucleotide sequence ID" value="NZ_JBEWLY010000007.1"/>
</dbReference>
<evidence type="ECO:0000259" key="6">
    <source>
        <dbReference type="PROSITE" id="PS50110"/>
    </source>
</evidence>
<sequence length="204" mass="22587">MPTRTIYVVDDDDAVRDSLRSLLAIHSNLLIHCYRSGSAFLEQVDELEPGVLLVDYHMPGVSGIDVLRDIDRSKFMTIMLTGHASVSLAMDVIRAGAVDFLEKPYEPKRLLDIVDATFERLEQNRAADARVAAAQAKVDRLSAREKAVLEGLIRGHANKVIAHELDISPRTVEIHRSKLMDKLEVSSLSEALRLSFAAGLVSIE</sequence>
<dbReference type="Pfam" id="PF00072">
    <property type="entry name" value="Response_reg"/>
    <property type="match status" value="1"/>
</dbReference>
<keyword evidence="1" id="KW-0805">Transcription regulation</keyword>
<evidence type="ECO:0000256" key="3">
    <source>
        <dbReference type="ARBA" id="ARBA00023163"/>
    </source>
</evidence>
<accession>A0ABV2CXU2</accession>